<dbReference type="PANTHER" id="PTHR34295:SF4">
    <property type="entry name" value="BIOTIN TRANSPORTER BIOY-RELATED"/>
    <property type="match status" value="1"/>
</dbReference>
<keyword evidence="7 8" id="KW-0472">Membrane</keyword>
<dbReference type="PIRSF" id="PIRSF016661">
    <property type="entry name" value="BioY"/>
    <property type="match status" value="1"/>
</dbReference>
<comment type="similarity">
    <text evidence="2 8">Belongs to the BioY family.</text>
</comment>
<proteinExistence type="inferred from homology"/>
<dbReference type="KEGG" id="bmeg:BG04_4943"/>
<dbReference type="Pfam" id="PF02632">
    <property type="entry name" value="BioY"/>
    <property type="match status" value="1"/>
</dbReference>
<keyword evidence="5" id="KW-0812">Transmembrane</keyword>
<gene>
    <name evidence="9" type="ORF">BG04_4943</name>
</gene>
<dbReference type="EMBL" id="CP009920">
    <property type="protein sequence ID" value="AJI21708.1"/>
    <property type="molecule type" value="Genomic_DNA"/>
</dbReference>
<keyword evidence="4 8" id="KW-1003">Cell membrane</keyword>
<evidence type="ECO:0000256" key="5">
    <source>
        <dbReference type="ARBA" id="ARBA00022692"/>
    </source>
</evidence>
<dbReference type="GeneID" id="93642917"/>
<sequence>MKTKDMTYVALFTAVMGALGLVPPIFLSFTPVPITLQTMGVMLAGGILGARLGALSQFIFLCLVAVGVPLLSGGRGGMSVFFSPSAGYLISYIFAAFFIGWTLSKLKTLAFTKVFITNVLFGILLVYAFGIPVQAMLLHIPFWKSLQLSLVYIPGDCIKAIIAAYLITKVRKVVTVTGRSNTASM</sequence>
<evidence type="ECO:0000256" key="1">
    <source>
        <dbReference type="ARBA" id="ARBA00004651"/>
    </source>
</evidence>
<dbReference type="HOGENOM" id="CLU_077931_0_1_9"/>
<dbReference type="GO" id="GO:0015225">
    <property type="term" value="F:biotin transmembrane transporter activity"/>
    <property type="evidence" value="ECO:0007669"/>
    <property type="project" value="UniProtKB-UniRule"/>
</dbReference>
<name>A0A0B6AM61_PRIM2</name>
<dbReference type="GO" id="GO:0005886">
    <property type="term" value="C:plasma membrane"/>
    <property type="evidence" value="ECO:0007669"/>
    <property type="project" value="UniProtKB-SubCell"/>
</dbReference>
<dbReference type="InterPro" id="IPR003784">
    <property type="entry name" value="BioY"/>
</dbReference>
<evidence type="ECO:0000256" key="2">
    <source>
        <dbReference type="ARBA" id="ARBA00010692"/>
    </source>
</evidence>
<dbReference type="Proteomes" id="UP000031829">
    <property type="component" value="Chromosome"/>
</dbReference>
<evidence type="ECO:0000256" key="3">
    <source>
        <dbReference type="ARBA" id="ARBA00022448"/>
    </source>
</evidence>
<comment type="subcellular location">
    <subcellularLocation>
        <location evidence="1 8">Cell membrane</location>
        <topology evidence="1 8">Multi-pass membrane protein</topology>
    </subcellularLocation>
</comment>
<evidence type="ECO:0000313" key="9">
    <source>
        <dbReference type="EMBL" id="AJI21708.1"/>
    </source>
</evidence>
<evidence type="ECO:0000313" key="10">
    <source>
        <dbReference type="Proteomes" id="UP000031829"/>
    </source>
</evidence>
<protein>
    <recommendedName>
        <fullName evidence="8">Biotin transporter</fullName>
    </recommendedName>
</protein>
<evidence type="ECO:0000256" key="4">
    <source>
        <dbReference type="ARBA" id="ARBA00022475"/>
    </source>
</evidence>
<dbReference type="PANTHER" id="PTHR34295">
    <property type="entry name" value="BIOTIN TRANSPORTER BIOY"/>
    <property type="match status" value="1"/>
</dbReference>
<accession>A0A0B6AM61</accession>
<dbReference type="AlphaFoldDB" id="A0A0B6AM61"/>
<dbReference type="Gene3D" id="1.10.1760.20">
    <property type="match status" value="1"/>
</dbReference>
<evidence type="ECO:0000256" key="7">
    <source>
        <dbReference type="ARBA" id="ARBA00023136"/>
    </source>
</evidence>
<evidence type="ECO:0000256" key="6">
    <source>
        <dbReference type="ARBA" id="ARBA00022989"/>
    </source>
</evidence>
<keyword evidence="3 8" id="KW-0813">Transport</keyword>
<reference evidence="9 10" key="1">
    <citation type="journal article" date="2015" name="Genome Announc.">
        <title>Complete genome sequences for 35 biothreat assay-relevant bacillus species.</title>
        <authorList>
            <person name="Johnson S.L."/>
            <person name="Daligault H.E."/>
            <person name="Davenport K.W."/>
            <person name="Jaissle J."/>
            <person name="Frey K.G."/>
            <person name="Ladner J.T."/>
            <person name="Broomall S.M."/>
            <person name="Bishop-Lilly K.A."/>
            <person name="Bruce D.C."/>
            <person name="Gibbons H.S."/>
            <person name="Coyne S.R."/>
            <person name="Lo C.C."/>
            <person name="Meincke L."/>
            <person name="Munk A.C."/>
            <person name="Koroleva G.I."/>
            <person name="Rosenzweig C.N."/>
            <person name="Palacios G.F."/>
            <person name="Redden C.L."/>
            <person name="Minogue T.D."/>
            <person name="Chain P.S."/>
        </authorList>
    </citation>
    <scope>NUCLEOTIDE SEQUENCE [LARGE SCALE GENOMIC DNA]</scope>
    <source>
        <strain evidence="10">ATCC 14581 / DSM 32 / JCM 2506 / NBRC 15308 / NCIMB 9376 / NCTC 10342 / NRRL B-14308 / VKM B-512</strain>
    </source>
</reference>
<dbReference type="RefSeq" id="WP_016764268.1">
    <property type="nucleotide sequence ID" value="NZ_BCVB01000015.1"/>
</dbReference>
<organism evidence="9 10">
    <name type="scientific">Priestia megaterium (strain ATCC 14581 / DSM 32 / CCUG 1817 / JCM 2506 / NBRC 15308 / NCIMB 9376 / NCTC 10342 / NRRL B-14308 / VKM B-512 / Ford 19)</name>
    <name type="common">Bacillus megaterium</name>
    <dbReference type="NCBI Taxonomy" id="1348623"/>
    <lineage>
        <taxon>Bacteria</taxon>
        <taxon>Bacillati</taxon>
        <taxon>Bacillota</taxon>
        <taxon>Bacilli</taxon>
        <taxon>Bacillales</taxon>
        <taxon>Bacillaceae</taxon>
        <taxon>Priestia</taxon>
    </lineage>
</organism>
<evidence type="ECO:0000256" key="8">
    <source>
        <dbReference type="PIRNR" id="PIRNR016661"/>
    </source>
</evidence>
<keyword evidence="6" id="KW-1133">Transmembrane helix</keyword>